<evidence type="ECO:0000313" key="1">
    <source>
        <dbReference type="Proteomes" id="UP000887580"/>
    </source>
</evidence>
<dbReference type="Proteomes" id="UP000887580">
    <property type="component" value="Unplaced"/>
</dbReference>
<organism evidence="1 2">
    <name type="scientific">Panagrolaimus sp. PS1159</name>
    <dbReference type="NCBI Taxonomy" id="55785"/>
    <lineage>
        <taxon>Eukaryota</taxon>
        <taxon>Metazoa</taxon>
        <taxon>Ecdysozoa</taxon>
        <taxon>Nematoda</taxon>
        <taxon>Chromadorea</taxon>
        <taxon>Rhabditida</taxon>
        <taxon>Tylenchina</taxon>
        <taxon>Panagrolaimomorpha</taxon>
        <taxon>Panagrolaimoidea</taxon>
        <taxon>Panagrolaimidae</taxon>
        <taxon>Panagrolaimus</taxon>
    </lineage>
</organism>
<protein>
    <submittedName>
        <fullName evidence="2">Uncharacterized protein</fullName>
    </submittedName>
</protein>
<proteinExistence type="predicted"/>
<name>A0AC35FFR6_9BILA</name>
<evidence type="ECO:0000313" key="2">
    <source>
        <dbReference type="WBParaSite" id="PS1159_v2.g17090.t1"/>
    </source>
</evidence>
<sequence length="50" mass="5902">MLRFATKSSALRYTSYRGYQSTNLKEILAKKTPDHNKKVFEFRKAYGGLW</sequence>
<reference evidence="2" key="1">
    <citation type="submission" date="2022-11" db="UniProtKB">
        <authorList>
            <consortium name="WormBaseParasite"/>
        </authorList>
    </citation>
    <scope>IDENTIFICATION</scope>
</reference>
<accession>A0AC35FFR6</accession>
<dbReference type="WBParaSite" id="PS1159_v2.g17090.t1">
    <property type="protein sequence ID" value="PS1159_v2.g17090.t1"/>
    <property type="gene ID" value="PS1159_v2.g17090"/>
</dbReference>